<name>A0ABY5PP12_9ACTN</name>
<proteinExistence type="predicted"/>
<keyword evidence="2" id="KW-1185">Reference proteome</keyword>
<sequence>MSSEPGSPDELNVPELRRYLRRVGDRWQLDSAHLGGARLADARGAGPQRERGPEYVVVLVSEHFDGVPWLERVHQCGSLWDTREMRGPAEVHCYTPPELARKIDQLQRVRDAVRDGMDLLA</sequence>
<gene>
    <name evidence="1" type="ORF">LRS13_12300</name>
</gene>
<protein>
    <submittedName>
        <fullName evidence="1">Uncharacterized protein</fullName>
    </submittedName>
</protein>
<dbReference type="RefSeq" id="WP_353866675.1">
    <property type="nucleotide sequence ID" value="NZ_CP088295.1"/>
</dbReference>
<accession>A0ABY5PP12</accession>
<dbReference type="Proteomes" id="UP001058860">
    <property type="component" value="Chromosome"/>
</dbReference>
<evidence type="ECO:0000313" key="1">
    <source>
        <dbReference type="EMBL" id="UUY06250.1"/>
    </source>
</evidence>
<evidence type="ECO:0000313" key="2">
    <source>
        <dbReference type="Proteomes" id="UP001058860"/>
    </source>
</evidence>
<organism evidence="1 2">
    <name type="scientific">Svornostia abyssi</name>
    <dbReference type="NCBI Taxonomy" id="2898438"/>
    <lineage>
        <taxon>Bacteria</taxon>
        <taxon>Bacillati</taxon>
        <taxon>Actinomycetota</taxon>
        <taxon>Thermoleophilia</taxon>
        <taxon>Solirubrobacterales</taxon>
        <taxon>Baekduiaceae</taxon>
        <taxon>Svornostia</taxon>
    </lineage>
</organism>
<dbReference type="EMBL" id="CP088295">
    <property type="protein sequence ID" value="UUY06250.1"/>
    <property type="molecule type" value="Genomic_DNA"/>
</dbReference>
<reference evidence="2" key="1">
    <citation type="submission" date="2021-11" db="EMBL/GenBank/DDBJ databases">
        <title>Cultivation dependent microbiological survey of springs from the worlds oldest radium mine currently devoted to the extraction of radon-saturated water.</title>
        <authorList>
            <person name="Kapinusova G."/>
            <person name="Smrhova T."/>
            <person name="Strejcek M."/>
            <person name="Suman J."/>
            <person name="Jani K."/>
            <person name="Pajer P."/>
            <person name="Uhlik O."/>
        </authorList>
    </citation>
    <scope>NUCLEOTIDE SEQUENCE [LARGE SCALE GENOMIC DNA]</scope>
    <source>
        <strain evidence="2">J379</strain>
    </source>
</reference>